<dbReference type="RefSeq" id="WP_007474020.1">
    <property type="nucleotide sequence ID" value="NZ_KQ130614.1"/>
</dbReference>
<dbReference type="NCBIfam" id="TIGR00762">
    <property type="entry name" value="DegV"/>
    <property type="match status" value="1"/>
</dbReference>
<dbReference type="OrthoDB" id="9775494at2"/>
<dbReference type="Proteomes" id="UP000052258">
    <property type="component" value="Unassembled WGS sequence"/>
</dbReference>
<dbReference type="PATRIC" id="fig|1430899.3.peg.1317"/>
<comment type="caution">
    <text evidence="3">The sequence shown here is derived from an EMBL/GenBank/DDBJ whole genome shotgun (WGS) entry which is preliminary data.</text>
</comment>
<protein>
    <recommendedName>
        <fullName evidence="5">DegV family protein</fullName>
    </recommendedName>
</protein>
<proteinExistence type="predicted"/>
<dbReference type="SUPFAM" id="SSF82549">
    <property type="entry name" value="DAK1/DegV-like"/>
    <property type="match status" value="1"/>
</dbReference>
<feature type="coiled-coil region" evidence="2">
    <location>
        <begin position="206"/>
        <end position="233"/>
    </location>
</feature>
<keyword evidence="4" id="KW-1185">Reference proteome</keyword>
<keyword evidence="2" id="KW-0175">Coiled coil</keyword>
<evidence type="ECO:0000313" key="3">
    <source>
        <dbReference type="EMBL" id="KMT59843.1"/>
    </source>
</evidence>
<dbReference type="AlphaFoldDB" id="A0A0J8GGI4"/>
<dbReference type="EMBL" id="AZHO01000013">
    <property type="protein sequence ID" value="KMT59843.1"/>
    <property type="molecule type" value="Genomic_DNA"/>
</dbReference>
<dbReference type="Gene3D" id="3.30.1180.10">
    <property type="match status" value="1"/>
</dbReference>
<dbReference type="InterPro" id="IPR050270">
    <property type="entry name" value="DegV_domain_contain"/>
</dbReference>
<dbReference type="PROSITE" id="PS51482">
    <property type="entry name" value="DEGV"/>
    <property type="match status" value="1"/>
</dbReference>
<sequence length="284" mass="31290">MSKEKIAVVTDSTAYIPAELIEKYQIHVVPLSVIIDGVSYKEEVELQTADFYKKIKETDSFPTSSQPAPGDFISLFHSLKEEGYNKVISVHLTSGISGTYQNAVSAGASVDGIDVIGVDSGLACMAQGTLAITAAKMAMEGKTTKEILNHIEMMKNSMDAYFMVDDLNNLQRGGRLTGAQAIIGSLLQIKPILHFQDKQIVLFEKVRTQKKALKRIEEILEKAVQNNEAEEAYVIHGNAPEKGQQWLEELQKQFPTVEFHLSYFGPVIGTHLGEGTLGLTWSVK</sequence>
<dbReference type="InterPro" id="IPR043168">
    <property type="entry name" value="DegV_C"/>
</dbReference>
<accession>A0A0J8GGI4</accession>
<evidence type="ECO:0000313" key="4">
    <source>
        <dbReference type="Proteomes" id="UP000052258"/>
    </source>
</evidence>
<gene>
    <name evidence="3" type="ORF">X560_1556</name>
</gene>
<evidence type="ECO:0008006" key="5">
    <source>
        <dbReference type="Google" id="ProtNLM"/>
    </source>
</evidence>
<name>A0A0J8GGI4_9LIST</name>
<dbReference type="InterPro" id="IPR003797">
    <property type="entry name" value="DegV"/>
</dbReference>
<evidence type="ECO:0000256" key="2">
    <source>
        <dbReference type="SAM" id="Coils"/>
    </source>
</evidence>
<dbReference type="GO" id="GO:0008289">
    <property type="term" value="F:lipid binding"/>
    <property type="evidence" value="ECO:0007669"/>
    <property type="project" value="UniProtKB-KW"/>
</dbReference>
<dbReference type="Gene3D" id="3.40.50.10170">
    <property type="match status" value="1"/>
</dbReference>
<dbReference type="PANTHER" id="PTHR33434">
    <property type="entry name" value="DEGV DOMAIN-CONTAINING PROTEIN DR_1986-RELATED"/>
    <property type="match status" value="1"/>
</dbReference>
<dbReference type="Pfam" id="PF02645">
    <property type="entry name" value="DegV"/>
    <property type="match status" value="1"/>
</dbReference>
<reference evidence="3 4" key="1">
    <citation type="journal article" date="2015" name="Genome Biol. Evol.">
        <title>Comparative Genomics of Listeria Sensu Lato: Genus-Wide Differences in Evolutionary Dynamics and the Progressive Gain of Complex, Potentially Pathogenicity-Related Traits through Lateral Gene Transfer.</title>
        <authorList>
            <person name="Chiara M."/>
            <person name="Caruso M."/>
            <person name="D'Erchia A.M."/>
            <person name="Manzari C."/>
            <person name="Fraccalvieri R."/>
            <person name="Goffredo E."/>
            <person name="Latorre L."/>
            <person name="Miccolupo A."/>
            <person name="Padalino I."/>
            <person name="Santagada G."/>
            <person name="Chiocco D."/>
            <person name="Pesole G."/>
            <person name="Horner D.S."/>
            <person name="Parisi A."/>
        </authorList>
    </citation>
    <scope>NUCLEOTIDE SEQUENCE [LARGE SCALE GENOMIC DNA]</scope>
    <source>
        <strain evidence="3 4">1991</strain>
    </source>
</reference>
<evidence type="ECO:0000256" key="1">
    <source>
        <dbReference type="ARBA" id="ARBA00023121"/>
    </source>
</evidence>
<dbReference type="PANTHER" id="PTHR33434:SF2">
    <property type="entry name" value="FATTY ACID-BINDING PROTEIN TM_1468"/>
    <property type="match status" value="1"/>
</dbReference>
<organism evidence="3 4">
    <name type="scientific">Listeria fleischmannii 1991</name>
    <dbReference type="NCBI Taxonomy" id="1430899"/>
    <lineage>
        <taxon>Bacteria</taxon>
        <taxon>Bacillati</taxon>
        <taxon>Bacillota</taxon>
        <taxon>Bacilli</taxon>
        <taxon>Bacillales</taxon>
        <taxon>Listeriaceae</taxon>
        <taxon>Listeria</taxon>
    </lineage>
</organism>
<keyword evidence="1" id="KW-0446">Lipid-binding</keyword>